<accession>A0ABN2S7E7</accession>
<feature type="transmembrane region" description="Helical" evidence="1">
    <location>
        <begin position="101"/>
        <end position="123"/>
    </location>
</feature>
<reference evidence="2 3" key="1">
    <citation type="journal article" date="2019" name="Int. J. Syst. Evol. Microbiol.">
        <title>The Global Catalogue of Microorganisms (GCM) 10K type strain sequencing project: providing services to taxonomists for standard genome sequencing and annotation.</title>
        <authorList>
            <consortium name="The Broad Institute Genomics Platform"/>
            <consortium name="The Broad Institute Genome Sequencing Center for Infectious Disease"/>
            <person name="Wu L."/>
            <person name="Ma J."/>
        </authorList>
    </citation>
    <scope>NUCLEOTIDE SEQUENCE [LARGE SCALE GENOMIC DNA]</scope>
    <source>
        <strain evidence="2 3">JCM 15628</strain>
    </source>
</reference>
<feature type="transmembrane region" description="Helical" evidence="1">
    <location>
        <begin position="75"/>
        <end position="95"/>
    </location>
</feature>
<dbReference type="RefSeq" id="WP_344062262.1">
    <property type="nucleotide sequence ID" value="NZ_BAAAPU010000007.1"/>
</dbReference>
<feature type="transmembrane region" description="Helical" evidence="1">
    <location>
        <begin position="46"/>
        <end position="68"/>
    </location>
</feature>
<protein>
    <recommendedName>
        <fullName evidence="4">DUF2568 domain-containing protein</fullName>
    </recommendedName>
</protein>
<evidence type="ECO:0000313" key="3">
    <source>
        <dbReference type="Proteomes" id="UP001500013"/>
    </source>
</evidence>
<keyword evidence="1" id="KW-1133">Transmembrane helix</keyword>
<keyword evidence="1" id="KW-0472">Membrane</keyword>
<evidence type="ECO:0000313" key="2">
    <source>
        <dbReference type="EMBL" id="GAA1981451.1"/>
    </source>
</evidence>
<dbReference type="Pfam" id="PF10823">
    <property type="entry name" value="DUF2568"/>
    <property type="match status" value="1"/>
</dbReference>
<dbReference type="Proteomes" id="UP001500013">
    <property type="component" value="Unassembled WGS sequence"/>
</dbReference>
<evidence type="ECO:0008006" key="4">
    <source>
        <dbReference type="Google" id="ProtNLM"/>
    </source>
</evidence>
<evidence type="ECO:0000256" key="1">
    <source>
        <dbReference type="SAM" id="Phobius"/>
    </source>
</evidence>
<dbReference type="EMBL" id="BAAAPU010000007">
    <property type="protein sequence ID" value="GAA1981451.1"/>
    <property type="molecule type" value="Genomic_DNA"/>
</dbReference>
<name>A0ABN2S7E7_9MICO</name>
<organism evidence="2 3">
    <name type="scientific">Terrabacter lapilli</name>
    <dbReference type="NCBI Taxonomy" id="436231"/>
    <lineage>
        <taxon>Bacteria</taxon>
        <taxon>Bacillati</taxon>
        <taxon>Actinomycetota</taxon>
        <taxon>Actinomycetes</taxon>
        <taxon>Micrococcales</taxon>
        <taxon>Intrasporangiaceae</taxon>
        <taxon>Terrabacter</taxon>
    </lineage>
</organism>
<comment type="caution">
    <text evidence="2">The sequence shown here is derived from an EMBL/GenBank/DDBJ whole genome shotgun (WGS) entry which is preliminary data.</text>
</comment>
<gene>
    <name evidence="2" type="ORF">GCM10009817_23210</name>
</gene>
<proteinExistence type="predicted"/>
<sequence>MTARPETPRQPDNAPVNANDLVAFAVEVLAVVLLAVWGAHLGHSTVTHVLGGVLVPGAAIVLWGLFAAPRARVRVPVLVVATKVLVLGAAVVAAWSLLPPVWAALVTVVVVVNTLLMWVGPFAHPLGRE</sequence>
<dbReference type="InterPro" id="IPR021214">
    <property type="entry name" value="DUF2568"/>
</dbReference>
<feature type="transmembrane region" description="Helical" evidence="1">
    <location>
        <begin position="21"/>
        <end position="40"/>
    </location>
</feature>
<keyword evidence="3" id="KW-1185">Reference proteome</keyword>
<keyword evidence="1" id="KW-0812">Transmembrane</keyword>